<dbReference type="GO" id="GO:0043565">
    <property type="term" value="F:sequence-specific DNA binding"/>
    <property type="evidence" value="ECO:0007669"/>
    <property type="project" value="InterPro"/>
</dbReference>
<sequence length="91" mass="10528">MKKKTSEKHRRSIGETSEVAWRTDLNDTQQKIIKLLSEDHQLSAVKLAEKIGVASRNIENNIKKLKEYGILIRHGSPKNGYWEIVDKDLQE</sequence>
<evidence type="ECO:0000313" key="1">
    <source>
        <dbReference type="EMBL" id="RGB81511.1"/>
    </source>
</evidence>
<accession>A0A3E2TRP2</accession>
<dbReference type="Pfam" id="PF13412">
    <property type="entry name" value="HTH_24"/>
    <property type="match status" value="1"/>
</dbReference>
<dbReference type="InterPro" id="IPR000485">
    <property type="entry name" value="AsnC-type_HTH_dom"/>
</dbReference>
<comment type="caution">
    <text evidence="1">The sequence shown here is derived from an EMBL/GenBank/DDBJ whole genome shotgun (WGS) entry which is preliminary data.</text>
</comment>
<evidence type="ECO:0000313" key="2">
    <source>
        <dbReference type="Proteomes" id="UP000260773"/>
    </source>
</evidence>
<gene>
    <name evidence="1" type="ORF">DW070_03460</name>
</gene>
<name>A0A3E2TRP2_9FIRM</name>
<dbReference type="Gene3D" id="1.10.10.10">
    <property type="entry name" value="Winged helix-like DNA-binding domain superfamily/Winged helix DNA-binding domain"/>
    <property type="match status" value="1"/>
</dbReference>
<dbReference type="InterPro" id="IPR036390">
    <property type="entry name" value="WH_DNA-bd_sf"/>
</dbReference>
<dbReference type="Proteomes" id="UP000260773">
    <property type="component" value="Unassembled WGS sequence"/>
</dbReference>
<dbReference type="InterPro" id="IPR011991">
    <property type="entry name" value="ArsR-like_HTH"/>
</dbReference>
<proteinExistence type="predicted"/>
<reference evidence="1 2" key="1">
    <citation type="submission" date="2018-08" db="EMBL/GenBank/DDBJ databases">
        <title>A genome reference for cultivated species of the human gut microbiota.</title>
        <authorList>
            <person name="Zou Y."/>
            <person name="Xue W."/>
            <person name="Luo G."/>
        </authorList>
    </citation>
    <scope>NUCLEOTIDE SEQUENCE [LARGE SCALE GENOMIC DNA]</scope>
    <source>
        <strain evidence="1 2">AF45-17</strain>
    </source>
</reference>
<dbReference type="InterPro" id="IPR036388">
    <property type="entry name" value="WH-like_DNA-bd_sf"/>
</dbReference>
<dbReference type="CDD" id="cd00090">
    <property type="entry name" value="HTH_ARSR"/>
    <property type="match status" value="1"/>
</dbReference>
<protein>
    <submittedName>
        <fullName evidence="1">HTH domain-containing protein</fullName>
    </submittedName>
</protein>
<dbReference type="PRINTS" id="PR00033">
    <property type="entry name" value="HTHASNC"/>
</dbReference>
<dbReference type="SUPFAM" id="SSF46785">
    <property type="entry name" value="Winged helix' DNA-binding domain"/>
    <property type="match status" value="1"/>
</dbReference>
<dbReference type="RefSeq" id="WP_015515248.1">
    <property type="nucleotide sequence ID" value="NZ_JAQDKA010000001.1"/>
</dbReference>
<dbReference type="EMBL" id="QVEP01000005">
    <property type="protein sequence ID" value="RGB81511.1"/>
    <property type="molecule type" value="Genomic_DNA"/>
</dbReference>
<dbReference type="AlphaFoldDB" id="A0A3E2TRP2"/>
<organism evidence="1 2">
    <name type="scientific">Coprococcus catus</name>
    <dbReference type="NCBI Taxonomy" id="116085"/>
    <lineage>
        <taxon>Bacteria</taxon>
        <taxon>Bacillati</taxon>
        <taxon>Bacillota</taxon>
        <taxon>Clostridia</taxon>
        <taxon>Lachnospirales</taxon>
        <taxon>Lachnospiraceae</taxon>
        <taxon>Coprococcus</taxon>
    </lineage>
</organism>